<dbReference type="PANTHER" id="PTHR11097">
    <property type="entry name" value="EXOSOME COMPLEX EXONUCLEASE RIBOSOMAL RNA PROCESSING PROTEIN"/>
    <property type="match status" value="1"/>
</dbReference>
<dbReference type="GO" id="GO:0034473">
    <property type="term" value="P:U1 snRNA 3'-end processing"/>
    <property type="evidence" value="ECO:0007669"/>
    <property type="project" value="TreeGrafter"/>
</dbReference>
<sequence length="490" mass="53264">MPREIEPPTVQREFLVQALERGKRLDGRLPLEQRPFELSFGAELGSVECRMGKTARATTGHMRASCSSRARSVPWPAAPSRLDGEFGFAHIADASASEDEVMITRLLEKSIRRTEAVDREALCIVAGEKVSSRGEAGNLLDCASIAAMTALKHFRKPEVEVHGDEVIVHSPDERAPLPLAIHHNPLCLTFAYFEDLQPILDPTHLEETLASGTMTVTLNAQRELCVLSKAGGSALSVDDVMAVVRVGVERVRESVKQIEDALVKDAAQRVVERLTGPIGQTSPFSDDDRKEIKLAPAIDRVTGVREPQVAQISIEYLACDTTFVLICFSLSALEVAFVAWQATPCSKTTSRVRQTQPVAVFALSQESGEDRKVKSGTVVRAGNFVASSEARKEPELGLGRCMARTCLQTIIVWPGRDGRRYVCVDEGCEETTAADLTLRPSLPPTHQPLQETDAGKLKVKARRQIDTSSFAKLGVACVAGFGGVASVRNV</sequence>
<keyword evidence="10" id="KW-1185">Reference proteome</keyword>
<dbReference type="PANTHER" id="PTHR11097:SF14">
    <property type="entry name" value="EXOSOME COMPLEX COMPONENT RRP45"/>
    <property type="match status" value="1"/>
</dbReference>
<dbReference type="GO" id="GO:0034476">
    <property type="term" value="P:U5 snRNA 3'-end processing"/>
    <property type="evidence" value="ECO:0007669"/>
    <property type="project" value="TreeGrafter"/>
</dbReference>
<evidence type="ECO:0000259" key="7">
    <source>
        <dbReference type="Pfam" id="PF01138"/>
    </source>
</evidence>
<dbReference type="GO" id="GO:0004527">
    <property type="term" value="F:exonuclease activity"/>
    <property type="evidence" value="ECO:0007669"/>
    <property type="project" value="UniProtKB-KW"/>
</dbReference>
<dbReference type="InterPro" id="IPR036345">
    <property type="entry name" value="ExoRNase_PH_dom2_sf"/>
</dbReference>
<keyword evidence="9" id="KW-0540">Nuclease</keyword>
<dbReference type="CDD" id="cd11368">
    <property type="entry name" value="RNase_PH_RRP45"/>
    <property type="match status" value="1"/>
</dbReference>
<name>K1VWK8_TRIAC</name>
<keyword evidence="6" id="KW-0539">Nucleus</keyword>
<evidence type="ECO:0000256" key="4">
    <source>
        <dbReference type="ARBA" id="ARBA00022490"/>
    </source>
</evidence>
<dbReference type="GO" id="GO:0000177">
    <property type="term" value="C:cytoplasmic exosome (RNase complex)"/>
    <property type="evidence" value="ECO:0007669"/>
    <property type="project" value="TreeGrafter"/>
</dbReference>
<organism evidence="9 10">
    <name type="scientific">Trichosporon asahii var. asahii (strain CBS 8904)</name>
    <name type="common">Yeast</name>
    <dbReference type="NCBI Taxonomy" id="1220162"/>
    <lineage>
        <taxon>Eukaryota</taxon>
        <taxon>Fungi</taxon>
        <taxon>Dikarya</taxon>
        <taxon>Basidiomycota</taxon>
        <taxon>Agaricomycotina</taxon>
        <taxon>Tremellomycetes</taxon>
        <taxon>Trichosporonales</taxon>
        <taxon>Trichosporonaceae</taxon>
        <taxon>Trichosporon</taxon>
    </lineage>
</organism>
<dbReference type="AlphaFoldDB" id="K1VWK8"/>
<dbReference type="GO" id="GO:0000467">
    <property type="term" value="P:exonucleolytic trimming to generate mature 3'-end of 5.8S rRNA from tricistronic rRNA transcript (SSU-rRNA, 5.8S rRNA, LSU-rRNA)"/>
    <property type="evidence" value="ECO:0007669"/>
    <property type="project" value="TreeGrafter"/>
</dbReference>
<dbReference type="InterPro" id="IPR020568">
    <property type="entry name" value="Ribosomal_Su5_D2-typ_SF"/>
</dbReference>
<dbReference type="GO" id="GO:0071035">
    <property type="term" value="P:nuclear polyadenylation-dependent rRNA catabolic process"/>
    <property type="evidence" value="ECO:0007669"/>
    <property type="project" value="TreeGrafter"/>
</dbReference>
<comment type="subcellular location">
    <subcellularLocation>
        <location evidence="2">Cytoplasm</location>
    </subcellularLocation>
    <subcellularLocation>
        <location evidence="1">Nucleus</location>
    </subcellularLocation>
</comment>
<evidence type="ECO:0000256" key="5">
    <source>
        <dbReference type="ARBA" id="ARBA00022884"/>
    </source>
</evidence>
<feature type="domain" description="Exoribonuclease phosphorolytic" evidence="8">
    <location>
        <begin position="185"/>
        <end position="249"/>
    </location>
</feature>
<dbReference type="Proteomes" id="UP000006757">
    <property type="component" value="Unassembled WGS sequence"/>
</dbReference>
<feature type="domain" description="Exoribonuclease phosphorolytic" evidence="7">
    <location>
        <begin position="32"/>
        <end position="157"/>
    </location>
</feature>
<dbReference type="InterPro" id="IPR033100">
    <property type="entry name" value="Rrp45"/>
</dbReference>
<dbReference type="SUPFAM" id="SSF55666">
    <property type="entry name" value="Ribonuclease PH domain 2-like"/>
    <property type="match status" value="1"/>
</dbReference>
<dbReference type="SUPFAM" id="SSF54211">
    <property type="entry name" value="Ribosomal protein S5 domain 2-like"/>
    <property type="match status" value="1"/>
</dbReference>
<dbReference type="Pfam" id="PF01138">
    <property type="entry name" value="RNase_PH"/>
    <property type="match status" value="1"/>
</dbReference>
<protein>
    <submittedName>
        <fullName evidence="9">Exosome complex exonuclease rrp45</fullName>
    </submittedName>
</protein>
<evidence type="ECO:0000256" key="6">
    <source>
        <dbReference type="ARBA" id="ARBA00023242"/>
    </source>
</evidence>
<evidence type="ECO:0000259" key="8">
    <source>
        <dbReference type="Pfam" id="PF03725"/>
    </source>
</evidence>
<dbReference type="Gene3D" id="3.30.230.70">
    <property type="entry name" value="GHMP Kinase, N-terminal domain"/>
    <property type="match status" value="1"/>
</dbReference>
<keyword evidence="9" id="KW-0269">Exonuclease</keyword>
<dbReference type="InParanoid" id="K1VWK8"/>
<dbReference type="STRING" id="1220162.K1VWK8"/>
<evidence type="ECO:0000256" key="2">
    <source>
        <dbReference type="ARBA" id="ARBA00004496"/>
    </source>
</evidence>
<dbReference type="OrthoDB" id="10264038at2759"/>
<dbReference type="GO" id="GO:0034475">
    <property type="term" value="P:U4 snRNA 3'-end processing"/>
    <property type="evidence" value="ECO:0007669"/>
    <property type="project" value="TreeGrafter"/>
</dbReference>
<dbReference type="EMBL" id="AMBO01000186">
    <property type="protein sequence ID" value="EKD04926.1"/>
    <property type="molecule type" value="Genomic_DNA"/>
</dbReference>
<evidence type="ECO:0000256" key="1">
    <source>
        <dbReference type="ARBA" id="ARBA00004123"/>
    </source>
</evidence>
<proteinExistence type="inferred from homology"/>
<dbReference type="GO" id="GO:0071028">
    <property type="term" value="P:nuclear mRNA surveillance"/>
    <property type="evidence" value="ECO:0007669"/>
    <property type="project" value="TreeGrafter"/>
</dbReference>
<evidence type="ECO:0000313" key="9">
    <source>
        <dbReference type="EMBL" id="EKD04926.1"/>
    </source>
</evidence>
<dbReference type="InterPro" id="IPR050590">
    <property type="entry name" value="Exosome_comp_Rrp42_subfam"/>
</dbReference>
<dbReference type="InterPro" id="IPR001247">
    <property type="entry name" value="ExoRNase_PH_dom1"/>
</dbReference>
<keyword evidence="4" id="KW-0963">Cytoplasm</keyword>
<dbReference type="GO" id="GO:0071038">
    <property type="term" value="P:TRAMP-dependent tRNA surveillance pathway"/>
    <property type="evidence" value="ECO:0007669"/>
    <property type="project" value="TreeGrafter"/>
</dbReference>
<keyword evidence="5" id="KW-0694">RNA-binding</keyword>
<evidence type="ECO:0000256" key="3">
    <source>
        <dbReference type="ARBA" id="ARBA00006678"/>
    </source>
</evidence>
<dbReference type="Pfam" id="PF03725">
    <property type="entry name" value="RNase_PH_C"/>
    <property type="match status" value="1"/>
</dbReference>
<dbReference type="GO" id="GO:0000176">
    <property type="term" value="C:nuclear exosome (RNase complex)"/>
    <property type="evidence" value="ECO:0007669"/>
    <property type="project" value="UniProtKB-ARBA"/>
</dbReference>
<dbReference type="HOGENOM" id="CLU_556897_0_0_1"/>
<dbReference type="InterPro" id="IPR027408">
    <property type="entry name" value="PNPase/RNase_PH_dom_sf"/>
</dbReference>
<dbReference type="eggNOG" id="KOG1614">
    <property type="taxonomic scope" value="Eukaryota"/>
</dbReference>
<dbReference type="GO" id="GO:0016075">
    <property type="term" value="P:rRNA catabolic process"/>
    <property type="evidence" value="ECO:0007669"/>
    <property type="project" value="TreeGrafter"/>
</dbReference>
<reference evidence="9 10" key="1">
    <citation type="journal article" date="2012" name="Eukaryot. Cell">
        <title>Genome sequence of the Trichosporon asahii environmental strain CBS 8904.</title>
        <authorList>
            <person name="Yang R.Y."/>
            <person name="Li H.T."/>
            <person name="Zhu H."/>
            <person name="Zhou G.P."/>
            <person name="Wang M."/>
            <person name="Wang L."/>
        </authorList>
    </citation>
    <scope>NUCLEOTIDE SEQUENCE [LARGE SCALE GENOMIC DNA]</scope>
    <source>
        <strain evidence="9 10">CBS 8904</strain>
    </source>
</reference>
<dbReference type="FunCoup" id="K1VWK8">
    <property type="interactions" value="530"/>
</dbReference>
<accession>K1VWK8</accession>
<gene>
    <name evidence="9" type="ORF">A1Q2_00787</name>
</gene>
<evidence type="ECO:0000313" key="10">
    <source>
        <dbReference type="Proteomes" id="UP000006757"/>
    </source>
</evidence>
<dbReference type="GO" id="GO:0035925">
    <property type="term" value="F:mRNA 3'-UTR AU-rich region binding"/>
    <property type="evidence" value="ECO:0007669"/>
    <property type="project" value="TreeGrafter"/>
</dbReference>
<dbReference type="InterPro" id="IPR015847">
    <property type="entry name" value="ExoRNase_PH_dom2"/>
</dbReference>
<comment type="caution">
    <text evidence="9">The sequence shown here is derived from an EMBL/GenBank/DDBJ whole genome shotgun (WGS) entry which is preliminary data.</text>
</comment>
<comment type="similarity">
    <text evidence="3">Belongs to the RNase PH family.</text>
</comment>
<keyword evidence="9" id="KW-0378">Hydrolase</keyword>